<protein>
    <submittedName>
        <fullName evidence="2">Uncharacterized protein</fullName>
    </submittedName>
</protein>
<feature type="non-terminal residue" evidence="2">
    <location>
        <position position="1"/>
    </location>
</feature>
<gene>
    <name evidence="2" type="ORF">EJB05_28873</name>
</gene>
<dbReference type="Gramene" id="TVU26333">
    <property type="protein sequence ID" value="TVU26333"/>
    <property type="gene ID" value="EJB05_28873"/>
</dbReference>
<proteinExistence type="predicted"/>
<name>A0A5J9URE0_9POAL</name>
<evidence type="ECO:0000313" key="2">
    <source>
        <dbReference type="EMBL" id="TVU26333.1"/>
    </source>
</evidence>
<dbReference type="AlphaFoldDB" id="A0A5J9URE0"/>
<accession>A0A5J9URE0</accession>
<organism evidence="2 3">
    <name type="scientific">Eragrostis curvula</name>
    <name type="common">weeping love grass</name>
    <dbReference type="NCBI Taxonomy" id="38414"/>
    <lineage>
        <taxon>Eukaryota</taxon>
        <taxon>Viridiplantae</taxon>
        <taxon>Streptophyta</taxon>
        <taxon>Embryophyta</taxon>
        <taxon>Tracheophyta</taxon>
        <taxon>Spermatophyta</taxon>
        <taxon>Magnoliopsida</taxon>
        <taxon>Liliopsida</taxon>
        <taxon>Poales</taxon>
        <taxon>Poaceae</taxon>
        <taxon>PACMAD clade</taxon>
        <taxon>Chloridoideae</taxon>
        <taxon>Eragrostideae</taxon>
        <taxon>Eragrostidinae</taxon>
        <taxon>Eragrostis</taxon>
    </lineage>
</organism>
<keyword evidence="3" id="KW-1185">Reference proteome</keyword>
<reference evidence="2 3" key="1">
    <citation type="journal article" date="2019" name="Sci. Rep.">
        <title>A high-quality genome of Eragrostis curvula grass provides insights into Poaceae evolution and supports new strategies to enhance forage quality.</title>
        <authorList>
            <person name="Carballo J."/>
            <person name="Santos B.A.C.M."/>
            <person name="Zappacosta D."/>
            <person name="Garbus I."/>
            <person name="Selva J.P."/>
            <person name="Gallo C.A."/>
            <person name="Diaz A."/>
            <person name="Albertini E."/>
            <person name="Caccamo M."/>
            <person name="Echenique V."/>
        </authorList>
    </citation>
    <scope>NUCLEOTIDE SEQUENCE [LARGE SCALE GENOMIC DNA]</scope>
    <source>
        <strain evidence="3">cv. Victoria</strain>
        <tissue evidence="2">Leaf</tissue>
    </source>
</reference>
<dbReference type="EMBL" id="RWGY01000013">
    <property type="protein sequence ID" value="TVU26333.1"/>
    <property type="molecule type" value="Genomic_DNA"/>
</dbReference>
<comment type="caution">
    <text evidence="2">The sequence shown here is derived from an EMBL/GenBank/DDBJ whole genome shotgun (WGS) entry which is preliminary data.</text>
</comment>
<sequence length="175" mass="19221">DNDNEFELLVFGCNPRFQDICPPALLRFRTTPNGSVAMRSRSKSRRRSCSVCRRAPLPNAADQVDGARRRRRMDSTAAPHQENRLCSGGAALATTNVGREMVEETAPQSPAMERLAEERGMEWTTMTTERRCSIRYSLPSRFGTAPVRSSSAARAPCVGLGSGLGHQGPAIRKTK</sequence>
<feature type="region of interest" description="Disordered" evidence="1">
    <location>
        <begin position="61"/>
        <end position="81"/>
    </location>
</feature>
<evidence type="ECO:0000256" key="1">
    <source>
        <dbReference type="SAM" id="MobiDB-lite"/>
    </source>
</evidence>
<evidence type="ECO:0000313" key="3">
    <source>
        <dbReference type="Proteomes" id="UP000324897"/>
    </source>
</evidence>
<dbReference type="Proteomes" id="UP000324897">
    <property type="component" value="Chromosome 2"/>
</dbReference>